<accession>A0ABT9PAQ1</accession>
<dbReference type="Proteomes" id="UP001235712">
    <property type="component" value="Unassembled WGS sequence"/>
</dbReference>
<evidence type="ECO:0000256" key="3">
    <source>
        <dbReference type="ARBA" id="ARBA00022475"/>
    </source>
</evidence>
<comment type="similarity">
    <text evidence="7">Belongs to the binding-protein-dependent transport system permease family.</text>
</comment>
<comment type="subcellular location">
    <subcellularLocation>
        <location evidence="1 7">Cell membrane</location>
        <topology evidence="1 7">Multi-pass membrane protein</topology>
    </subcellularLocation>
</comment>
<evidence type="ECO:0000256" key="4">
    <source>
        <dbReference type="ARBA" id="ARBA00022692"/>
    </source>
</evidence>
<dbReference type="PANTHER" id="PTHR43386:SF1">
    <property type="entry name" value="D,D-DIPEPTIDE TRANSPORT SYSTEM PERMEASE PROTEIN DDPC-RELATED"/>
    <property type="match status" value="1"/>
</dbReference>
<dbReference type="CDD" id="cd06261">
    <property type="entry name" value="TM_PBP2"/>
    <property type="match status" value="1"/>
</dbReference>
<evidence type="ECO:0000313" key="10">
    <source>
        <dbReference type="EMBL" id="MDP9829765.1"/>
    </source>
</evidence>
<dbReference type="InterPro" id="IPR025966">
    <property type="entry name" value="OppC_N"/>
</dbReference>
<organism evidence="10 11">
    <name type="scientific">Kineosporia succinea</name>
    <dbReference type="NCBI Taxonomy" id="84632"/>
    <lineage>
        <taxon>Bacteria</taxon>
        <taxon>Bacillati</taxon>
        <taxon>Actinomycetota</taxon>
        <taxon>Actinomycetes</taxon>
        <taxon>Kineosporiales</taxon>
        <taxon>Kineosporiaceae</taxon>
        <taxon>Kineosporia</taxon>
    </lineage>
</organism>
<evidence type="ECO:0000256" key="8">
    <source>
        <dbReference type="SAM" id="MobiDB-lite"/>
    </source>
</evidence>
<dbReference type="Pfam" id="PF00528">
    <property type="entry name" value="BPD_transp_1"/>
    <property type="match status" value="1"/>
</dbReference>
<dbReference type="InterPro" id="IPR050366">
    <property type="entry name" value="BP-dependent_transpt_permease"/>
</dbReference>
<evidence type="ECO:0000259" key="9">
    <source>
        <dbReference type="PROSITE" id="PS50928"/>
    </source>
</evidence>
<keyword evidence="6 7" id="KW-0472">Membrane</keyword>
<evidence type="ECO:0000256" key="6">
    <source>
        <dbReference type="ARBA" id="ARBA00023136"/>
    </source>
</evidence>
<feature type="region of interest" description="Disordered" evidence="8">
    <location>
        <begin position="1"/>
        <end position="21"/>
    </location>
</feature>
<feature type="transmembrane region" description="Helical" evidence="7">
    <location>
        <begin position="215"/>
        <end position="243"/>
    </location>
</feature>
<dbReference type="RefSeq" id="WP_307248259.1">
    <property type="nucleotide sequence ID" value="NZ_JAUSQZ010000001.1"/>
</dbReference>
<evidence type="ECO:0000256" key="1">
    <source>
        <dbReference type="ARBA" id="ARBA00004651"/>
    </source>
</evidence>
<evidence type="ECO:0000313" key="11">
    <source>
        <dbReference type="Proteomes" id="UP001235712"/>
    </source>
</evidence>
<feature type="transmembrane region" description="Helical" evidence="7">
    <location>
        <begin position="134"/>
        <end position="152"/>
    </location>
</feature>
<feature type="transmembrane region" description="Helical" evidence="7">
    <location>
        <begin position="37"/>
        <end position="56"/>
    </location>
</feature>
<keyword evidence="3" id="KW-1003">Cell membrane</keyword>
<proteinExistence type="inferred from homology"/>
<dbReference type="PANTHER" id="PTHR43386">
    <property type="entry name" value="OLIGOPEPTIDE TRANSPORT SYSTEM PERMEASE PROTEIN APPC"/>
    <property type="match status" value="1"/>
</dbReference>
<dbReference type="Gene3D" id="1.10.3720.10">
    <property type="entry name" value="MetI-like"/>
    <property type="match status" value="1"/>
</dbReference>
<feature type="domain" description="ABC transmembrane type-1" evidence="9">
    <location>
        <begin position="95"/>
        <end position="284"/>
    </location>
</feature>
<evidence type="ECO:0000256" key="5">
    <source>
        <dbReference type="ARBA" id="ARBA00022989"/>
    </source>
</evidence>
<evidence type="ECO:0000256" key="7">
    <source>
        <dbReference type="RuleBase" id="RU363032"/>
    </source>
</evidence>
<gene>
    <name evidence="10" type="ORF">J2S57_005514</name>
</gene>
<keyword evidence="2 7" id="KW-0813">Transport</keyword>
<feature type="transmembrane region" description="Helical" evidence="7">
    <location>
        <begin position="263"/>
        <end position="287"/>
    </location>
</feature>
<keyword evidence="4 7" id="KW-0812">Transmembrane</keyword>
<reference evidence="10 11" key="1">
    <citation type="submission" date="2023-07" db="EMBL/GenBank/DDBJ databases">
        <title>Sequencing the genomes of 1000 actinobacteria strains.</title>
        <authorList>
            <person name="Klenk H.-P."/>
        </authorList>
    </citation>
    <scope>NUCLEOTIDE SEQUENCE [LARGE SCALE GENOMIC DNA]</scope>
    <source>
        <strain evidence="10 11">DSM 44388</strain>
    </source>
</reference>
<dbReference type="Pfam" id="PF12911">
    <property type="entry name" value="OppC_N"/>
    <property type="match status" value="1"/>
</dbReference>
<dbReference type="InterPro" id="IPR000515">
    <property type="entry name" value="MetI-like"/>
</dbReference>
<dbReference type="PROSITE" id="PS50928">
    <property type="entry name" value="ABC_TM1"/>
    <property type="match status" value="1"/>
</dbReference>
<feature type="transmembrane region" description="Helical" evidence="7">
    <location>
        <begin position="99"/>
        <end position="122"/>
    </location>
</feature>
<keyword evidence="11" id="KW-1185">Reference proteome</keyword>
<dbReference type="InterPro" id="IPR035906">
    <property type="entry name" value="MetI-like_sf"/>
</dbReference>
<evidence type="ECO:0000256" key="2">
    <source>
        <dbReference type="ARBA" id="ARBA00022448"/>
    </source>
</evidence>
<dbReference type="EMBL" id="JAUSQZ010000001">
    <property type="protein sequence ID" value="MDP9829765.1"/>
    <property type="molecule type" value="Genomic_DNA"/>
</dbReference>
<protein>
    <submittedName>
        <fullName evidence="10">Peptide/nickel transport system permease protein</fullName>
    </submittedName>
</protein>
<sequence length="299" mass="31218">MSTPTPGSPSVTPTPDATTTSTIAVRKRRRTPIVDRIALGVCGLVVLLAVIGPWIAPHDPYTVDLGNRLLGPGPGHWLGTDINGRDVLSRILTGARTTLLATAVVLAVTVVVGVVVGTAAAVGGRVVDEIIMRITDVGLAVPSIILALGFAVALGPGIGSAIIAVSVSWWPGYVRLIRTVVRETMQAEFVESAVALGVGRRRLILRHVLPNSLDILYVQVTLDVAAVMLVISGLSFIGVGAQVPSAEWGAMIAAAADNVTSGWWALVFPGLAIALTAIAFSLVGDWLRVLRDPTLREQS</sequence>
<dbReference type="SUPFAM" id="SSF161098">
    <property type="entry name" value="MetI-like"/>
    <property type="match status" value="1"/>
</dbReference>
<feature type="transmembrane region" description="Helical" evidence="7">
    <location>
        <begin position="158"/>
        <end position="176"/>
    </location>
</feature>
<keyword evidence="5 7" id="KW-1133">Transmembrane helix</keyword>
<comment type="caution">
    <text evidence="10">The sequence shown here is derived from an EMBL/GenBank/DDBJ whole genome shotgun (WGS) entry which is preliminary data.</text>
</comment>
<name>A0ABT9PAQ1_9ACTN</name>